<dbReference type="PANTHER" id="PTHR11058">
    <property type="entry name" value="NADH-UBIQUINONE OXIDOREDUCTASE CHAIN 3"/>
    <property type="match status" value="1"/>
</dbReference>
<proteinExistence type="inferred from homology"/>
<feature type="transmembrane region" description="Helical" evidence="9">
    <location>
        <begin position="84"/>
        <end position="105"/>
    </location>
</feature>
<dbReference type="GO" id="GO:0008137">
    <property type="term" value="F:NADH dehydrogenase (ubiquinone) activity"/>
    <property type="evidence" value="ECO:0007669"/>
    <property type="project" value="UniProtKB-UniRule"/>
</dbReference>
<evidence type="ECO:0000256" key="4">
    <source>
        <dbReference type="ARBA" id="ARBA00022448"/>
    </source>
</evidence>
<dbReference type="AlphaFoldDB" id="A0A2Z5WL77"/>
<evidence type="ECO:0000256" key="7">
    <source>
        <dbReference type="ARBA" id="ARBA00023136"/>
    </source>
</evidence>
<dbReference type="Gene3D" id="1.20.58.1610">
    <property type="entry name" value="NADH:ubiquinone/plastoquinone oxidoreductase, chain 3"/>
    <property type="match status" value="1"/>
</dbReference>
<reference evidence="10" key="1">
    <citation type="journal article" date="2017" name="BMC Evol. Biol.">
        <title>A new species of Xenoturbella from the western Pacific Ocean and the evolution of Xenoturbella.</title>
        <authorList>
            <person name="Nakano H."/>
            <person name="Miyazawa H."/>
            <person name="Maeno A."/>
            <person name="Shiroishi T."/>
            <person name="Kakui K."/>
            <person name="Koyanagi R."/>
            <person name="Kanda M."/>
            <person name="Satoh N."/>
            <person name="Omori A."/>
            <person name="Kohtsuka H."/>
        </authorList>
    </citation>
    <scope>NUCLEOTIDE SEQUENCE</scope>
</reference>
<comment type="catalytic activity">
    <reaction evidence="8 9">
        <text>a ubiquinone + NADH + 5 H(+)(in) = a ubiquinol + NAD(+) + 4 H(+)(out)</text>
        <dbReference type="Rhea" id="RHEA:29091"/>
        <dbReference type="Rhea" id="RHEA-COMP:9565"/>
        <dbReference type="Rhea" id="RHEA-COMP:9566"/>
        <dbReference type="ChEBI" id="CHEBI:15378"/>
        <dbReference type="ChEBI" id="CHEBI:16389"/>
        <dbReference type="ChEBI" id="CHEBI:17976"/>
        <dbReference type="ChEBI" id="CHEBI:57540"/>
        <dbReference type="ChEBI" id="CHEBI:57945"/>
        <dbReference type="EC" id="7.1.1.2"/>
    </reaction>
</comment>
<keyword evidence="9 10" id="KW-0496">Mitochondrion</keyword>
<organism evidence="10">
    <name type="scientific">Xenoturbella japonica</name>
    <dbReference type="NCBI Taxonomy" id="1975665"/>
    <lineage>
        <taxon>Eukaryota</taxon>
        <taxon>Metazoa</taxon>
        <taxon>Xenacoelomorpha</taxon>
        <taxon>Xenoturbellida</taxon>
        <taxon>Xenoturbellidae</taxon>
        <taxon>Xenoturbella</taxon>
    </lineage>
</organism>
<keyword evidence="9" id="KW-0249">Electron transport</keyword>
<keyword evidence="7 9" id="KW-0472">Membrane</keyword>
<comment type="function">
    <text evidence="9">Core subunit of the mitochondrial membrane respiratory chain NADH dehydrogenase (Complex I) which catalyzes electron transfer from NADH through the respiratory chain, using ubiquinone as an electron acceptor. Essential for the catalytic activity of complex I.</text>
</comment>
<feature type="transmembrane region" description="Helical" evidence="9">
    <location>
        <begin position="6"/>
        <end position="25"/>
    </location>
</feature>
<dbReference type="EC" id="7.1.1.2" evidence="9"/>
<dbReference type="EMBL" id="LC228486">
    <property type="protein sequence ID" value="BBC14912.1"/>
    <property type="molecule type" value="Genomic_DNA"/>
</dbReference>
<protein>
    <recommendedName>
        <fullName evidence="3 9">NADH-ubiquinone oxidoreductase chain 3</fullName>
        <ecNumber evidence="9">7.1.1.2</ecNumber>
    </recommendedName>
</protein>
<keyword evidence="9" id="KW-0520">NAD</keyword>
<keyword evidence="4 9" id="KW-0813">Transport</keyword>
<evidence type="ECO:0000313" key="10">
    <source>
        <dbReference type="EMBL" id="BBC14912.1"/>
    </source>
</evidence>
<keyword evidence="5 9" id="KW-0812">Transmembrane</keyword>
<dbReference type="GO" id="GO:0031966">
    <property type="term" value="C:mitochondrial membrane"/>
    <property type="evidence" value="ECO:0007669"/>
    <property type="project" value="UniProtKB-SubCell"/>
</dbReference>
<keyword evidence="9" id="KW-0830">Ubiquinone</keyword>
<evidence type="ECO:0000256" key="3">
    <source>
        <dbReference type="ARBA" id="ARBA00021007"/>
    </source>
</evidence>
<comment type="similarity">
    <text evidence="2 9">Belongs to the complex I subunit 3 family.</text>
</comment>
<accession>A0A2Z5WL77</accession>
<evidence type="ECO:0000256" key="1">
    <source>
        <dbReference type="ARBA" id="ARBA00004370"/>
    </source>
</evidence>
<evidence type="ECO:0000256" key="6">
    <source>
        <dbReference type="ARBA" id="ARBA00022989"/>
    </source>
</evidence>
<name>A0A2Z5WL77_9BILA</name>
<keyword evidence="9" id="KW-0679">Respiratory chain</keyword>
<keyword evidence="9" id="KW-1278">Translocase</keyword>
<evidence type="ECO:0000256" key="5">
    <source>
        <dbReference type="ARBA" id="ARBA00022692"/>
    </source>
</evidence>
<geneLocation type="mitochondrion" evidence="10"/>
<dbReference type="InterPro" id="IPR000440">
    <property type="entry name" value="NADH_UbQ/plastoQ_OxRdtase_su3"/>
</dbReference>
<evidence type="ECO:0000256" key="9">
    <source>
        <dbReference type="RuleBase" id="RU003640"/>
    </source>
</evidence>
<keyword evidence="6 9" id="KW-1133">Transmembrane helix</keyword>
<evidence type="ECO:0000256" key="2">
    <source>
        <dbReference type="ARBA" id="ARBA00008472"/>
    </source>
</evidence>
<dbReference type="Pfam" id="PF00507">
    <property type="entry name" value="Oxidored_q4"/>
    <property type="match status" value="1"/>
</dbReference>
<evidence type="ECO:0000256" key="8">
    <source>
        <dbReference type="ARBA" id="ARBA00049551"/>
    </source>
</evidence>
<dbReference type="InterPro" id="IPR038430">
    <property type="entry name" value="NDAH_ubi_oxred_su3_sf"/>
</dbReference>
<feature type="transmembrane region" description="Helical" evidence="9">
    <location>
        <begin position="56"/>
        <end position="78"/>
    </location>
</feature>
<dbReference type="PANTHER" id="PTHR11058:SF9">
    <property type="entry name" value="NADH-UBIQUINONE OXIDOREDUCTASE CHAIN 3"/>
    <property type="match status" value="1"/>
</dbReference>
<gene>
    <name evidence="10" type="primary">NAD3</name>
</gene>
<dbReference type="GO" id="GO:0030964">
    <property type="term" value="C:NADH dehydrogenase complex"/>
    <property type="evidence" value="ECO:0007669"/>
    <property type="project" value="TreeGrafter"/>
</dbReference>
<comment type="subcellular location">
    <subcellularLocation>
        <location evidence="1">Membrane</location>
    </subcellularLocation>
    <subcellularLocation>
        <location evidence="9">Mitochondrion membrane</location>
        <topology evidence="9">Multi-pass membrane protein</topology>
    </subcellularLocation>
</comment>
<sequence>MNTLTTTLLMAGAIALLVLFASTLLPSKYSDQEKLSPYECGFAPKSNMRVPFSIRFFYIAILFIMFDLEIALLMPWPLALSNSLATMPVTMALVIIVALTISLLLEWATGALEWAEY</sequence>